<proteinExistence type="predicted"/>
<reference evidence="1 2" key="1">
    <citation type="submission" date="2022-03" db="EMBL/GenBank/DDBJ databases">
        <title>Complete genome of Streptomyces rimosus ssp. rimosus R7 (=ATCC 10970).</title>
        <authorList>
            <person name="Beganovic S."/>
            <person name="Ruckert C."/>
            <person name="Busche T."/>
            <person name="Kalinowski J."/>
            <person name="Wittmann C."/>
        </authorList>
    </citation>
    <scope>NUCLEOTIDE SEQUENCE [LARGE SCALE GENOMIC DNA]</scope>
    <source>
        <strain evidence="1 2">R7</strain>
    </source>
</reference>
<accession>A0ABY3Z9B9</accession>
<dbReference type="EMBL" id="CP094298">
    <property type="protein sequence ID" value="UNZ06120.1"/>
    <property type="molecule type" value="Genomic_DNA"/>
</dbReference>
<keyword evidence="2" id="KW-1185">Reference proteome</keyword>
<gene>
    <name evidence="1" type="ORF">SRIMR7_28635</name>
</gene>
<evidence type="ECO:0000313" key="2">
    <source>
        <dbReference type="Proteomes" id="UP000829494"/>
    </source>
</evidence>
<organism evidence="1 2">
    <name type="scientific">Streptomyces rimosus subsp. rimosus</name>
    <dbReference type="NCBI Taxonomy" id="132474"/>
    <lineage>
        <taxon>Bacteria</taxon>
        <taxon>Bacillati</taxon>
        <taxon>Actinomycetota</taxon>
        <taxon>Actinomycetes</taxon>
        <taxon>Kitasatosporales</taxon>
        <taxon>Streptomycetaceae</taxon>
        <taxon>Streptomyces</taxon>
    </lineage>
</organism>
<protein>
    <submittedName>
        <fullName evidence="1">Uncharacterized protein</fullName>
    </submittedName>
</protein>
<dbReference type="Proteomes" id="UP000829494">
    <property type="component" value="Chromosome"/>
</dbReference>
<evidence type="ECO:0000313" key="1">
    <source>
        <dbReference type="EMBL" id="UNZ06120.1"/>
    </source>
</evidence>
<sequence length="185" mass="20600">MAGTRGEEGRTSASLGPLACVDGHWVVGDCFRPGGHWLEFRPDGIYQHARTPSEELLMPWTRIMLGIGFSLGAKCPQRGSVSPVGMIGGLPGPWQGVGRGYLHMTLRHPYEDWLASFDRHPRWYPMTELAQFEALLVHTGAAKELHRLGDADWLGHAVGRLKGRHPRTVRALRKVMSELLEQTES</sequence>
<name>A0ABY3Z9B9_STRRM</name>